<evidence type="ECO:0000256" key="1">
    <source>
        <dbReference type="SAM" id="MobiDB-lite"/>
    </source>
</evidence>
<gene>
    <name evidence="4" type="ORF">HINF_LOCUS29736</name>
    <name evidence="3" type="ORF">HINF_LOCUS60357</name>
</gene>
<evidence type="ECO:0000256" key="2">
    <source>
        <dbReference type="SAM" id="Phobius"/>
    </source>
</evidence>
<accession>A0AA86RAR2</accession>
<dbReference type="Proteomes" id="UP001642409">
    <property type="component" value="Unassembled WGS sequence"/>
</dbReference>
<keyword evidence="2" id="KW-1133">Transmembrane helix</keyword>
<dbReference type="AlphaFoldDB" id="A0AA86RAR2"/>
<evidence type="ECO:0000313" key="3">
    <source>
        <dbReference type="EMBL" id="CAI9972712.1"/>
    </source>
</evidence>
<protein>
    <submittedName>
        <fullName evidence="4">Hypothetical_protein</fullName>
    </submittedName>
</protein>
<reference evidence="4 5" key="2">
    <citation type="submission" date="2024-07" db="EMBL/GenBank/DDBJ databases">
        <authorList>
            <person name="Akdeniz Z."/>
        </authorList>
    </citation>
    <scope>NUCLEOTIDE SEQUENCE [LARGE SCALE GENOMIC DNA]</scope>
</reference>
<dbReference type="EMBL" id="CATOUU010001114">
    <property type="protein sequence ID" value="CAI9972712.1"/>
    <property type="molecule type" value="Genomic_DNA"/>
</dbReference>
<feature type="transmembrane region" description="Helical" evidence="2">
    <location>
        <begin position="16"/>
        <end position="37"/>
    </location>
</feature>
<reference evidence="3" key="1">
    <citation type="submission" date="2023-06" db="EMBL/GenBank/DDBJ databases">
        <authorList>
            <person name="Kurt Z."/>
        </authorList>
    </citation>
    <scope>NUCLEOTIDE SEQUENCE</scope>
</reference>
<evidence type="ECO:0000313" key="5">
    <source>
        <dbReference type="Proteomes" id="UP001642409"/>
    </source>
</evidence>
<sequence>MSHLFSFRITQINEQLNIVIIISCLILLDITFVLSPFTVRTVQKIHSALKTQHLKYETTVKLIQYLFSNKYFFKGLEHDTEPVVSGILRNLLTHVANPQLSAVVPSPPDPALPQASPSCPAPTPSRPGGARGALLPVAWRSLFQPCFIAIVSSCRALVIKLVQRSLASSLARATERQQCLLRKESVISGRYLVSKFMDFSYTVPLQRRTSGITRLSPYVPPYLRILPLNALHIFASTANVTSRTQVAF</sequence>
<organism evidence="3">
    <name type="scientific">Hexamita inflata</name>
    <dbReference type="NCBI Taxonomy" id="28002"/>
    <lineage>
        <taxon>Eukaryota</taxon>
        <taxon>Metamonada</taxon>
        <taxon>Diplomonadida</taxon>
        <taxon>Hexamitidae</taxon>
        <taxon>Hexamitinae</taxon>
        <taxon>Hexamita</taxon>
    </lineage>
</organism>
<comment type="caution">
    <text evidence="3">The sequence shown here is derived from an EMBL/GenBank/DDBJ whole genome shotgun (WGS) entry which is preliminary data.</text>
</comment>
<keyword evidence="2" id="KW-0472">Membrane</keyword>
<feature type="region of interest" description="Disordered" evidence="1">
    <location>
        <begin position="106"/>
        <end position="127"/>
    </location>
</feature>
<evidence type="ECO:0000313" key="4">
    <source>
        <dbReference type="EMBL" id="CAL6024685.1"/>
    </source>
</evidence>
<name>A0AA86RAR2_9EUKA</name>
<keyword evidence="5" id="KW-1185">Reference proteome</keyword>
<proteinExistence type="predicted"/>
<keyword evidence="2" id="KW-0812">Transmembrane</keyword>
<dbReference type="EMBL" id="CAXDID020000096">
    <property type="protein sequence ID" value="CAL6024685.1"/>
    <property type="molecule type" value="Genomic_DNA"/>
</dbReference>